<dbReference type="RefSeq" id="WP_011039562.1">
    <property type="nucleotide sequence ID" value="NC_003903.1"/>
</dbReference>
<dbReference type="InParanoid" id="Q9ACQ8"/>
<dbReference type="STRING" id="100226.gene:17765770"/>
<dbReference type="EMBL" id="AL589148">
    <property type="protein sequence ID" value="CAC36786.1"/>
    <property type="molecule type" value="Genomic_DNA"/>
</dbReference>
<reference evidence="1 2" key="4">
    <citation type="journal article" date="2009" name="Mol. Microbiol.">
        <title>Extracellular signalling, translational control, two repressors and an activator all contribute to the regulation of methylenomycin production in Streptomyces coelicolor.</title>
        <authorList>
            <person name="O'Rourke S."/>
            <person name="Wietzorrek A."/>
            <person name="Fowler K."/>
            <person name="Corre C."/>
            <person name="Challis G.L."/>
            <person name="Chater K.F."/>
        </authorList>
    </citation>
    <scope>NUCLEOTIDE SEQUENCE [LARGE SCALE GENOMIC DNA]</scope>
    <source>
        <strain evidence="2">ATCC BAA-471 / A3(2) / M145</strain>
    </source>
</reference>
<reference evidence="1 2" key="1">
    <citation type="journal article" date="1998" name="J. Bacteriol.">
        <title>Cloning and physical mapping of the EcoRI fragments of the giant linear plasmid SCP1.</title>
        <authorList>
            <person name="Redenbach M."/>
            <person name="Ikeda K."/>
            <person name="Yamasaki M."/>
            <person name="Kinashi H."/>
        </authorList>
    </citation>
    <scope>NUCLEOTIDE SEQUENCE [LARGE SCALE GENOMIC DNA]</scope>
    <source>
        <strain evidence="2">ATCC BAA-471 / A3(2) / M145</strain>
    </source>
</reference>
<evidence type="ECO:0000313" key="1">
    <source>
        <dbReference type="EMBL" id="CAC36786.1"/>
    </source>
</evidence>
<reference evidence="2" key="2">
    <citation type="journal article" date="2002" name="Nature">
        <title>Complete genome sequence of the model actinomycete Streptomyces coelicolor A3(2).</title>
        <authorList>
            <person name="Bentley S.D."/>
            <person name="Chater K.F."/>
            <person name="Cerdeno-Tarraga A.M."/>
            <person name="Challis G.L."/>
            <person name="Thomson N.R."/>
            <person name="James K.D."/>
            <person name="Harris D.E."/>
            <person name="Quail M.A."/>
            <person name="Kieser H."/>
            <person name="Harper D."/>
            <person name="Bateman A."/>
            <person name="Brown S."/>
            <person name="Chandra G."/>
            <person name="Chen C.W."/>
            <person name="Collins M."/>
            <person name="Cronin A."/>
            <person name="Fraser A."/>
            <person name="Goble A."/>
            <person name="Hidalgo J."/>
            <person name="Hornsby T."/>
            <person name="Howarth S."/>
            <person name="Huang C.H."/>
            <person name="Kieser T."/>
            <person name="Larke L."/>
            <person name="Murphy L."/>
            <person name="Oliver K."/>
            <person name="O'Neil S."/>
            <person name="Rabbinowitsch E."/>
            <person name="Rajandream M.A."/>
            <person name="Rutherford K."/>
            <person name="Rutter S."/>
            <person name="Seeger K."/>
            <person name="Saunders D."/>
            <person name="Sharp S."/>
            <person name="Squares R."/>
            <person name="Squares S."/>
            <person name="Taylor K."/>
            <person name="Warren T."/>
            <person name="Wietzorrek A."/>
            <person name="Woodward J."/>
            <person name="Barrell B.G."/>
            <person name="Parkhill J."/>
            <person name="Hopwood D.A."/>
        </authorList>
    </citation>
    <scope>NUCLEOTIDE SEQUENCE [LARGE SCALE GENOMIC DNA]</scope>
    <source>
        <strain evidence="2">ATCC BAA-471 / A3(2) / M145</strain>
    </source>
</reference>
<dbReference type="HOGENOM" id="CLU_2095411_0_0_11"/>
<organism evidence="1 2">
    <name type="scientific">Streptomyces coelicolor (strain ATCC BAA-471 / A3(2) / M145)</name>
    <dbReference type="NCBI Taxonomy" id="100226"/>
    <lineage>
        <taxon>Bacteria</taxon>
        <taxon>Bacillati</taxon>
        <taxon>Actinomycetota</taxon>
        <taxon>Actinomycetes</taxon>
        <taxon>Kitasatosporales</taxon>
        <taxon>Streptomycetaceae</taxon>
        <taxon>Streptomyces</taxon>
        <taxon>Streptomyces albidoflavus group</taxon>
    </lineage>
</organism>
<proteinExistence type="predicted"/>
<dbReference type="AlphaFoldDB" id="Q9ACQ8"/>
<dbReference type="KEGG" id="sco:SCP1.260"/>
<dbReference type="Proteomes" id="UP000001973">
    <property type="component" value="Plasmid SCP1"/>
</dbReference>
<reference evidence="1 2" key="3">
    <citation type="journal article" date="2008" name="Proc. Natl. Acad. Sci. U.S.A.">
        <title>2-Alkyl-4-hydroxymethylfuran-3-carboxylic acids, antibiotic production inducers discovered by Streptomyces coelicolor genome mining.</title>
        <authorList>
            <person name="Corre C."/>
            <person name="Song L."/>
            <person name="O'Rourke S."/>
            <person name="Chater K.F."/>
            <person name="Challis G.L."/>
        </authorList>
    </citation>
    <scope>NUCLEOTIDE SEQUENCE [LARGE SCALE GENOMIC DNA]</scope>
    <source>
        <strain evidence="2">ATCC BAA-471 / A3(2) / M145</strain>
    </source>
</reference>
<sequence>MAAHSRQVLLDLVRWNGRIDDLIAAARRIPEGEFPGVVMDRASAQAALRKVLAGQALPGDLTAWTEQLHMREDIDIEPGHEDLLTQFLFEMSTPELFEPITRELCSRWLDELCATP</sequence>
<protein>
    <submittedName>
        <fullName evidence="1">Uncharacterized protein</fullName>
    </submittedName>
</protein>
<gene>
    <name evidence="1" type="ordered locus">SCP1.260</name>
</gene>
<accession>Q9ACQ8</accession>
<dbReference type="PATRIC" id="fig|100226.15.peg.8203"/>
<dbReference type="OrthoDB" id="4265029at2"/>
<keyword evidence="2" id="KW-1185">Reference proteome</keyword>
<geneLocation type="plasmid" evidence="2">
    <name>SCP1</name>
</geneLocation>
<evidence type="ECO:0000313" key="2">
    <source>
        <dbReference type="Proteomes" id="UP000001973"/>
    </source>
</evidence>
<name>Q9ACQ8_STRCO</name>